<sequence length="153" mass="17380">MASEKKSHRRQALVTVPPVDSSEGFCSSLSVCSEKESGEEERRREVLSRPRGKGSLWFLQSSFSLCLDKKRGGRSGEGKALCSSFMVVCFVEEGSFQEEEVEEEGEEKMILCFLAGRGRRRRRRRRRTACGSDEKEKKPSKTSPHVRAKELFL</sequence>
<organism evidence="2 3">
    <name type="scientific">Linum tenue</name>
    <dbReference type="NCBI Taxonomy" id="586396"/>
    <lineage>
        <taxon>Eukaryota</taxon>
        <taxon>Viridiplantae</taxon>
        <taxon>Streptophyta</taxon>
        <taxon>Embryophyta</taxon>
        <taxon>Tracheophyta</taxon>
        <taxon>Spermatophyta</taxon>
        <taxon>Magnoliopsida</taxon>
        <taxon>eudicotyledons</taxon>
        <taxon>Gunneridae</taxon>
        <taxon>Pentapetalae</taxon>
        <taxon>rosids</taxon>
        <taxon>fabids</taxon>
        <taxon>Malpighiales</taxon>
        <taxon>Linaceae</taxon>
        <taxon>Linum</taxon>
    </lineage>
</organism>
<accession>A0AAV0H7A1</accession>
<name>A0AAV0H7A1_9ROSI</name>
<comment type="caution">
    <text evidence="2">The sequence shown here is derived from an EMBL/GenBank/DDBJ whole genome shotgun (WGS) entry which is preliminary data.</text>
</comment>
<keyword evidence="3" id="KW-1185">Reference proteome</keyword>
<reference evidence="2" key="1">
    <citation type="submission" date="2022-08" db="EMBL/GenBank/DDBJ databases">
        <authorList>
            <person name="Gutierrez-Valencia J."/>
        </authorList>
    </citation>
    <scope>NUCLEOTIDE SEQUENCE</scope>
</reference>
<dbReference type="EMBL" id="CAMGYJ010000002">
    <property type="protein sequence ID" value="CAI0380453.1"/>
    <property type="molecule type" value="Genomic_DNA"/>
</dbReference>
<dbReference type="Proteomes" id="UP001154282">
    <property type="component" value="Unassembled WGS sequence"/>
</dbReference>
<feature type="compositionally biased region" description="Basic residues" evidence="1">
    <location>
        <begin position="1"/>
        <end position="11"/>
    </location>
</feature>
<protein>
    <submittedName>
        <fullName evidence="2">Uncharacterized protein</fullName>
    </submittedName>
</protein>
<gene>
    <name evidence="2" type="ORF">LITE_LOCUS2682</name>
</gene>
<evidence type="ECO:0000313" key="2">
    <source>
        <dbReference type="EMBL" id="CAI0380453.1"/>
    </source>
</evidence>
<feature type="compositionally biased region" description="Basic residues" evidence="1">
    <location>
        <begin position="117"/>
        <end position="128"/>
    </location>
</feature>
<feature type="region of interest" description="Disordered" evidence="1">
    <location>
        <begin position="1"/>
        <end position="26"/>
    </location>
</feature>
<evidence type="ECO:0000313" key="3">
    <source>
        <dbReference type="Proteomes" id="UP001154282"/>
    </source>
</evidence>
<evidence type="ECO:0000256" key="1">
    <source>
        <dbReference type="SAM" id="MobiDB-lite"/>
    </source>
</evidence>
<dbReference type="AlphaFoldDB" id="A0AAV0H7A1"/>
<proteinExistence type="predicted"/>
<feature type="region of interest" description="Disordered" evidence="1">
    <location>
        <begin position="117"/>
        <end position="153"/>
    </location>
</feature>